<reference evidence="2" key="1">
    <citation type="submission" date="2025-08" db="UniProtKB">
        <authorList>
            <consortium name="Ensembl"/>
        </authorList>
    </citation>
    <scope>IDENTIFICATION</scope>
</reference>
<feature type="transmembrane region" description="Helical" evidence="1">
    <location>
        <begin position="100"/>
        <end position="120"/>
    </location>
</feature>
<evidence type="ECO:0000313" key="2">
    <source>
        <dbReference type="Ensembl" id="ENSEBUP00000026695.1"/>
    </source>
</evidence>
<protein>
    <recommendedName>
        <fullName evidence="4">ADP-ribosylation factor-like protein 6-interacting protein 6</fullName>
    </recommendedName>
</protein>
<dbReference type="InterPro" id="IPR029383">
    <property type="entry name" value="ARL6IP6"/>
</dbReference>
<dbReference type="PANTHER" id="PTHR28640:SF1">
    <property type="entry name" value="ADP-RIBOSYLATION FACTOR-LIKE PROTEIN 6-INTERACTING PROTEIN 6"/>
    <property type="match status" value="1"/>
</dbReference>
<accession>A0A8C4R936</accession>
<keyword evidence="3" id="KW-1185">Reference proteome</keyword>
<name>A0A8C4R936_EPTBU</name>
<evidence type="ECO:0000256" key="1">
    <source>
        <dbReference type="SAM" id="Phobius"/>
    </source>
</evidence>
<sequence length="121" mass="13681">MSWVGDENKLIRFWLRYGCRSAQAMGYKTETVRPGRGMCSTDCCSRIGLSAFLSLGAGLSCCTFSWSLAYFDSFEPGMFPPTPLSSVKIRKMTGHSFHMVYSMAILNGLIMSVITFWWIYQ</sequence>
<organism evidence="2 3">
    <name type="scientific">Eptatretus burgeri</name>
    <name type="common">Inshore hagfish</name>
    <dbReference type="NCBI Taxonomy" id="7764"/>
    <lineage>
        <taxon>Eukaryota</taxon>
        <taxon>Metazoa</taxon>
        <taxon>Chordata</taxon>
        <taxon>Craniata</taxon>
        <taxon>Vertebrata</taxon>
        <taxon>Cyclostomata</taxon>
        <taxon>Myxini</taxon>
        <taxon>Myxiniformes</taxon>
        <taxon>Myxinidae</taxon>
        <taxon>Eptatretinae</taxon>
        <taxon>Eptatretus</taxon>
    </lineage>
</organism>
<dbReference type="Ensembl" id="ENSEBUT00000027271.1">
    <property type="protein sequence ID" value="ENSEBUP00000026695.1"/>
    <property type="gene ID" value="ENSEBUG00000016436.1"/>
</dbReference>
<dbReference type="PANTHER" id="PTHR28640">
    <property type="entry name" value="ADP-RIBOSYLATION FACTOR-LIKE PROTEIN 6-INTERACTING PROTEIN 6"/>
    <property type="match status" value="1"/>
</dbReference>
<keyword evidence="1" id="KW-0812">Transmembrane</keyword>
<dbReference type="AlphaFoldDB" id="A0A8C4R936"/>
<dbReference type="Pfam" id="PF15062">
    <property type="entry name" value="ARL6IP6"/>
    <property type="match status" value="1"/>
</dbReference>
<keyword evidence="1" id="KW-0472">Membrane</keyword>
<proteinExistence type="predicted"/>
<evidence type="ECO:0008006" key="4">
    <source>
        <dbReference type="Google" id="ProtNLM"/>
    </source>
</evidence>
<reference evidence="2" key="2">
    <citation type="submission" date="2025-09" db="UniProtKB">
        <authorList>
            <consortium name="Ensembl"/>
        </authorList>
    </citation>
    <scope>IDENTIFICATION</scope>
</reference>
<keyword evidence="1" id="KW-1133">Transmembrane helix</keyword>
<evidence type="ECO:0000313" key="3">
    <source>
        <dbReference type="Proteomes" id="UP000694388"/>
    </source>
</evidence>
<dbReference type="Proteomes" id="UP000694388">
    <property type="component" value="Unplaced"/>
</dbReference>